<dbReference type="InterPro" id="IPR015590">
    <property type="entry name" value="Aldehyde_DH_dom"/>
</dbReference>
<evidence type="ECO:0000313" key="3">
    <source>
        <dbReference type="Proteomes" id="UP001642484"/>
    </source>
</evidence>
<dbReference type="InterPro" id="IPR016161">
    <property type="entry name" value="Ald_DH/histidinol_DH"/>
</dbReference>
<accession>A0ABP0RNT0</accession>
<gene>
    <name evidence="2" type="ORF">CCMP2556_LOCUS47723</name>
</gene>
<dbReference type="Pfam" id="PF00171">
    <property type="entry name" value="Aldedh"/>
    <property type="match status" value="1"/>
</dbReference>
<name>A0ABP0RNT0_9DINO</name>
<dbReference type="PANTHER" id="PTHR11063">
    <property type="entry name" value="GLUTAMATE SEMIALDEHYDE DEHYDROGENASE"/>
    <property type="match status" value="1"/>
</dbReference>
<evidence type="ECO:0000259" key="1">
    <source>
        <dbReference type="Pfam" id="PF00171"/>
    </source>
</evidence>
<dbReference type="SUPFAM" id="SSF53720">
    <property type="entry name" value="ALDH-like"/>
    <property type="match status" value="1"/>
</dbReference>
<dbReference type="PANTHER" id="PTHR11063:SF8">
    <property type="entry name" value="DELTA-1-PYRROLINE-5-CARBOXYLATE SYNTHASE"/>
    <property type="match status" value="1"/>
</dbReference>
<proteinExistence type="predicted"/>
<dbReference type="InterPro" id="IPR016162">
    <property type="entry name" value="Ald_DH_N"/>
</dbReference>
<dbReference type="Proteomes" id="UP001642484">
    <property type="component" value="Unassembled WGS sequence"/>
</dbReference>
<dbReference type="Gene3D" id="3.40.605.10">
    <property type="entry name" value="Aldehyde Dehydrogenase, Chain A, domain 1"/>
    <property type="match status" value="1"/>
</dbReference>
<feature type="domain" description="Aldehyde dehydrogenase" evidence="1">
    <location>
        <begin position="3"/>
        <end position="59"/>
    </location>
</feature>
<keyword evidence="3" id="KW-1185">Reference proteome</keyword>
<feature type="non-terminal residue" evidence="2">
    <location>
        <position position="1"/>
    </location>
</feature>
<sequence length="150" mass="16112">HTMAVKAVSSVDEAIGHINSHSSGHTESVVTEDPTCAETFLRRVDSAGVYHNCSTRFADGFRYGFGAEVGISTNRIHARGPVGLEGLVIHKYRLYGNGHTAADFAGAEPSRLREIGSMEEGVGQLIAVSKLGTRKTRPKLFGLRVASLFL</sequence>
<evidence type="ECO:0000313" key="2">
    <source>
        <dbReference type="EMBL" id="CAK9101170.1"/>
    </source>
</evidence>
<reference evidence="2 3" key="1">
    <citation type="submission" date="2024-02" db="EMBL/GenBank/DDBJ databases">
        <authorList>
            <person name="Chen Y."/>
            <person name="Shah S."/>
            <person name="Dougan E. K."/>
            <person name="Thang M."/>
            <person name="Chan C."/>
        </authorList>
    </citation>
    <scope>NUCLEOTIDE SEQUENCE [LARGE SCALE GENOMIC DNA]</scope>
</reference>
<dbReference type="EMBL" id="CAXAMN010026184">
    <property type="protein sequence ID" value="CAK9101170.1"/>
    <property type="molecule type" value="Genomic_DNA"/>
</dbReference>
<organism evidence="2 3">
    <name type="scientific">Durusdinium trenchii</name>
    <dbReference type="NCBI Taxonomy" id="1381693"/>
    <lineage>
        <taxon>Eukaryota</taxon>
        <taxon>Sar</taxon>
        <taxon>Alveolata</taxon>
        <taxon>Dinophyceae</taxon>
        <taxon>Suessiales</taxon>
        <taxon>Symbiodiniaceae</taxon>
        <taxon>Durusdinium</taxon>
    </lineage>
</organism>
<protein>
    <recommendedName>
        <fullName evidence="1">Aldehyde dehydrogenase domain-containing protein</fullName>
    </recommendedName>
</protein>
<dbReference type="InterPro" id="IPR016163">
    <property type="entry name" value="Ald_DH_C"/>
</dbReference>
<comment type="caution">
    <text evidence="2">The sequence shown here is derived from an EMBL/GenBank/DDBJ whole genome shotgun (WGS) entry which is preliminary data.</text>
</comment>
<dbReference type="Gene3D" id="3.40.309.10">
    <property type="entry name" value="Aldehyde Dehydrogenase, Chain A, domain 2"/>
    <property type="match status" value="1"/>
</dbReference>